<feature type="compositionally biased region" description="Basic and acidic residues" evidence="2">
    <location>
        <begin position="1763"/>
        <end position="1779"/>
    </location>
</feature>
<dbReference type="SUPFAM" id="SSF48371">
    <property type="entry name" value="ARM repeat"/>
    <property type="match status" value="2"/>
</dbReference>
<reference evidence="6" key="1">
    <citation type="journal article" date="2020" name="Microb. Genom.">
        <title>Genetic diversity of clinical and environmental Mucorales isolates obtained from an investigation of mucormycosis cases among solid organ transplant recipients.</title>
        <authorList>
            <person name="Nguyen M.H."/>
            <person name="Kaul D."/>
            <person name="Muto C."/>
            <person name="Cheng S.J."/>
            <person name="Richter R.A."/>
            <person name="Bruno V.M."/>
            <person name="Liu G."/>
            <person name="Beyhan S."/>
            <person name="Sundermann A.J."/>
            <person name="Mounaud S."/>
            <person name="Pasculle A.W."/>
            <person name="Nierman W.C."/>
            <person name="Driscoll E."/>
            <person name="Cumbie R."/>
            <person name="Clancy C.J."/>
            <person name="Dupont C.L."/>
        </authorList>
    </citation>
    <scope>NUCLEOTIDE SEQUENCE</scope>
    <source>
        <strain evidence="6">GL16</strain>
    </source>
</reference>
<feature type="compositionally biased region" description="Acidic residues" evidence="2">
    <location>
        <begin position="1780"/>
        <end position="1791"/>
    </location>
</feature>
<dbReference type="EMBL" id="JAANIT010000151">
    <property type="protein sequence ID" value="KAG1551372.1"/>
    <property type="molecule type" value="Genomic_DNA"/>
</dbReference>
<gene>
    <name evidence="6" type="ORF">G6F51_001890</name>
</gene>
<dbReference type="Pfam" id="PF20416">
    <property type="entry name" value="UTP20"/>
    <property type="match status" value="1"/>
</dbReference>
<accession>A0A9P7CFL4</accession>
<dbReference type="InterPro" id="IPR046523">
    <property type="entry name" value="UTP20_dom"/>
</dbReference>
<feature type="compositionally biased region" description="Basic and acidic residues" evidence="2">
    <location>
        <begin position="936"/>
        <end position="949"/>
    </location>
</feature>
<evidence type="ECO:0000313" key="6">
    <source>
        <dbReference type="EMBL" id="KAG1551372.1"/>
    </source>
</evidence>
<keyword evidence="1" id="KW-0175">Coiled coil</keyword>
<feature type="coiled-coil region" evidence="1">
    <location>
        <begin position="2583"/>
        <end position="2610"/>
    </location>
</feature>
<comment type="caution">
    <text evidence="6">The sequence shown here is derived from an EMBL/GenBank/DDBJ whole genome shotgun (WGS) entry which is preliminary data.</text>
</comment>
<evidence type="ECO:0000259" key="4">
    <source>
        <dbReference type="Pfam" id="PF20416"/>
    </source>
</evidence>
<evidence type="ECO:0000259" key="3">
    <source>
        <dbReference type="Pfam" id="PF07539"/>
    </source>
</evidence>
<organism evidence="6 7">
    <name type="scientific">Rhizopus oryzae</name>
    <name type="common">Mucormycosis agent</name>
    <name type="synonym">Rhizopus arrhizus var. delemar</name>
    <dbReference type="NCBI Taxonomy" id="64495"/>
    <lineage>
        <taxon>Eukaryota</taxon>
        <taxon>Fungi</taxon>
        <taxon>Fungi incertae sedis</taxon>
        <taxon>Mucoromycota</taxon>
        <taxon>Mucoromycotina</taxon>
        <taxon>Mucoromycetes</taxon>
        <taxon>Mucorales</taxon>
        <taxon>Mucorineae</taxon>
        <taxon>Rhizopodaceae</taxon>
        <taxon>Rhizopus</taxon>
    </lineage>
</organism>
<evidence type="ECO:0000259" key="5">
    <source>
        <dbReference type="Pfam" id="PF23099"/>
    </source>
</evidence>
<protein>
    <recommendedName>
        <fullName evidence="8">U3 snoRNP protein Utp20</fullName>
    </recommendedName>
</protein>
<feature type="domain" description="U3 small nucleolar RNA-associated protein 20" evidence="4">
    <location>
        <begin position="1826"/>
        <end position="2044"/>
    </location>
</feature>
<feature type="domain" description="U3 small nucleolar RNA-associated protein 20 C-terminal" evidence="5">
    <location>
        <begin position="2455"/>
        <end position="2761"/>
    </location>
</feature>
<dbReference type="InterPro" id="IPR011989">
    <property type="entry name" value="ARM-like"/>
</dbReference>
<dbReference type="InterPro" id="IPR052575">
    <property type="entry name" value="SSU_processome_comp_20"/>
</dbReference>
<dbReference type="InterPro" id="IPR057525">
    <property type="entry name" value="UTP20_C"/>
</dbReference>
<dbReference type="GO" id="GO:0032040">
    <property type="term" value="C:small-subunit processome"/>
    <property type="evidence" value="ECO:0007669"/>
    <property type="project" value="TreeGrafter"/>
</dbReference>
<evidence type="ECO:0000256" key="1">
    <source>
        <dbReference type="SAM" id="Coils"/>
    </source>
</evidence>
<dbReference type="PANTHER" id="PTHR17695:SF11">
    <property type="entry name" value="SMALL SUBUNIT PROCESSOME COMPONENT 20 HOMOLOG"/>
    <property type="match status" value="1"/>
</dbReference>
<feature type="region of interest" description="Disordered" evidence="2">
    <location>
        <begin position="929"/>
        <end position="949"/>
    </location>
</feature>
<dbReference type="GO" id="GO:0030686">
    <property type="term" value="C:90S preribosome"/>
    <property type="evidence" value="ECO:0007669"/>
    <property type="project" value="TreeGrafter"/>
</dbReference>
<feature type="domain" description="U3 small nucleolar RNA-associated protein 20 N-terminal" evidence="3">
    <location>
        <begin position="961"/>
        <end position="1578"/>
    </location>
</feature>
<dbReference type="Pfam" id="PF23099">
    <property type="entry name" value="UTP20_C"/>
    <property type="match status" value="1"/>
</dbReference>
<dbReference type="PANTHER" id="PTHR17695">
    <property type="entry name" value="SMALL SUBUNIT PROCESSOME COMPONENT 20 HOMOLOG"/>
    <property type="match status" value="1"/>
</dbReference>
<evidence type="ECO:0008006" key="8">
    <source>
        <dbReference type="Google" id="ProtNLM"/>
    </source>
</evidence>
<dbReference type="InterPro" id="IPR011430">
    <property type="entry name" value="UTP20_N"/>
</dbReference>
<dbReference type="Pfam" id="PF07539">
    <property type="entry name" value="UTP20_N"/>
    <property type="match status" value="1"/>
</dbReference>
<evidence type="ECO:0000256" key="2">
    <source>
        <dbReference type="SAM" id="MobiDB-lite"/>
    </source>
</evidence>
<proteinExistence type="predicted"/>
<dbReference type="InterPro" id="IPR016024">
    <property type="entry name" value="ARM-type_fold"/>
</dbReference>
<dbReference type="Proteomes" id="UP000717996">
    <property type="component" value="Unassembled WGS sequence"/>
</dbReference>
<dbReference type="OrthoDB" id="360653at2759"/>
<dbReference type="Gene3D" id="1.25.10.10">
    <property type="entry name" value="Leucine-rich Repeat Variant"/>
    <property type="match status" value="3"/>
</dbReference>
<evidence type="ECO:0000313" key="7">
    <source>
        <dbReference type="Proteomes" id="UP000717996"/>
    </source>
</evidence>
<name>A0A9P7CFL4_RHIOR</name>
<feature type="region of interest" description="Disordered" evidence="2">
    <location>
        <begin position="1763"/>
        <end position="1796"/>
    </location>
</feature>
<sequence length="2764" mass="315721">MKDNSIPLELNTGQGANRFKYQSFKSRVDRIKVDVVRRSRLVEDEPDEHGSFFYEALESWKDLNMTRHFKNFIKEITPLVKSLPSIIHHKDTIVDILEKHLKVKDSMAYDGLLDLVTKLAKDLEGEFYPYYPRLLSCILPLVYHRDIKLLESVFNCVAYLFKFLSRQILSELDKTFFLLAKLLGEDNQGKPYVRKFTAEAFAFLLRKTRGAELTKIVECILNSLKEEPSKEYEEGLAMLFFEAIKQIDHRIHSRGEAIYKELLIQSYKMDVTVEDLATSPIHNLLTKTTLLTLHHTLRQHFTPIINIVIKENQDQLKSKDLDQKVLAIHLSLLTMFVTVRKASRVEDFKPLVAQLQELSKTIFASSKNYPRYIYTECLRTIVGTLHNGSLETIVSGGRVILESVSNFNDVELVYGFYLSLAKLGWGNFVQIALPYVIKYTSAHFNTSTQETILFWSEIISTDVIGSNNAGSLSSSFTAKGSLSSSFTAKGLLRFPSTKGQTSLPEGLMNLMNQSFDWEKERNALNATDMDADDCKISAITILASILHLVPVIEIPLDKVSQILMSLLGSLKDFLKKDSANNILVDTPYVLAHKNFVLECLLGLILEALAGIAEHDSNVLTQMKNIHEELINDILLVYSTNEVVLSGIYRYLDLLDSGNQNKDMFSLEALQKLYPVLKLNFSSYKHQCRLNAFKIIALFDQPVLKQDENHKTDEPCDIASMAVQLEEIEVSFKDYREKIKLMQKLNLVLSSSRVPDIYTDFIPRLALGVLTINLRPLWEEAKRMLTTFAQINSAMYWDIIHGELIKYNDEKELALDTVSKSVSAKLTDPDEPEETNATKIGNLSFDCPTLTRFLHIEDRAWSIMSREKAQSLALLFSKFSQQEGGHVDFWNYYNMLLSVLKETNIITESKGRFLVVMFIDFFNNEFVHSDNEEDDNEEKKAADHEGSMEQDKIEILPRSSRITKNKMVSWLSLFSVFTNTKSAYRNQDLYNIFMRIITMGDAKLQIAALECVFTWKNNSIKPYADNLRNLMDDVKFRDELASLIQNEEQTQIDPAHRSQLMPVIMRILFGRLVQKSKASNKINKSSRRRAILSAISCCQVNEIRSFIDLTLEPFQAVVETPYTKIEGNTQFEFDEQTGRLLENIPWRKQTGFLNLLEDVIKQMASHVLPFLPDLLKVVLYIINFAHSHTEDSMDIDQGNAEVSQSAKSKEVKNMAMKRIVEMFKINGDFDFTPYVSAMFSAFITSRVATLPLDSTQDISPLVNLFTVWSKKIEYAHYLADFNKDVVPQIITTLGAKTLGAPVHHALLEIIESILDLCDIEMETDAGQSLKEKIVVAHVDMLLQSLQYRLTHSKGDSKQNSGRYTVREISVAARVAPYTQNGAQAATLIQLLLPNLKKPSSKVPEKSKQDIYTIWSKLIRIVPDFEVGSFLYREYYSTASTMFATAYSRESRIGLVQVFHAIAEINPHLVTVDKLLTKLNAYSTRRIDEQDIDSMLEALNSISEEYYSVLDSDQWLPILHQLTHCMHNPEEMAIRGTATHCMTLFLKAVEEQADEIEKQKLLGHVQHLLYPAIKRGLRSRVELVRMEFTSLLNSCIKSLPELSAFEDLVQVVGAGDEEINFFNNIYHVQTHRRSRALLRLAEQAQKSTFKVSTINHIFIPIITAFFNESDRVVDNSLLQQCTLTLSALVRLLPWNHYYRILQNYLKLVKTTEEKEKLYVRVIVGILDSFHFDLKGLDLSDEDVQKVMGRQRVRIEYLTEEKINEAARANEKQATESEVKTEEQEEEEEEAIDAELEKEKQERESLEKIHGILVEKVLPELNALLNTNDSRKSVLVRVPLALGIAKLLCNLPEKSKRVNLPGLLTSVCHIMRSRAQDIRDITRETLIKLSAFLGPSYFNFFITELKAALTKGYELHVLGYTINSLLLDMVPRLNVGDLDYCLKQLTGVLINDIFGGIGEEKDADEMTGKTKEAKSRRSPASFEQISKIIQFKNVGMLLVPLKDVMSETENSRTLRKVDDLLRRISQGLVSNPGFESLELLDFTYGLISENIEDYKAIAKAKVVKTQRELNFEVQVKRPTVEPVDYYKANAHRFVYFGLNLFSTALKKISYDLSSSEVNERFKRLVNAVGNTLYTKQSANVVVAARIMAKLITMPIPNIASAVDVSIDRSFALIKAAGGTQTATIQACLKLLTVCIRDNSRSSLSEAQLTYILNFVRPDMEEVERQGTIFALVRAIISRKFIAPEMYDLMDTVSNIMITNHSKEIREQARSVYFMFLMDYPQGKGRLKKQMSFIIKNLEFEFESGRESIMELLHHIITKFSVEIYSEFVDATFLALVMRLINDDSSKCREMSAALIKSLLTRHSDKLPTVYKLLNTWLDENKKPSLQRAACQVYSLLLDAFGAQVRSQAAILTPRLSAILNASKQRTEELTESYAYDDEDEEDDHMDVDIQWEVTYYAINTFAKLTKALPKLVHDKETESVWSTIQYMLLYPHSWVRSSATRLYGAYFSGVDAETLMVNGTNTKCIYLDKKTLRNLASDSLEQLKSKHVTQEHADQIVKNMFFIGKCFYYMSDEEDTEEVEMNEVAIDDANDEAIEEENDNADAQAAAKRIKEDAHKKNLNWLFRKCSFDARGAAIKKFPSSIIMRSSIFKWFAAMCNIMTAEELPPYLMPVIAPIYRTVNDEQNKDPNFASLQQLGNEVLNLLQNKAGPTVYFAVYQRVRQQVLKVREERRSKQALLAVTDPTLAAKRKLDKKKKTLEAKKKRRVRF</sequence>